<dbReference type="PANTHER" id="PTHR47822">
    <property type="entry name" value="CARBOHYDRATE BINDING DOMAIN CONTAINING PROTEIN"/>
    <property type="match status" value="1"/>
</dbReference>
<keyword evidence="3" id="KW-1185">Reference proteome</keyword>
<sequence length="381" mass="42402">MYALSLAGVSGAGVARHMKPTLSPDVLSSKSSTPRSMMSVVPPTGDFEEPQAPPRNPVAEGNLRLLHTVECTQDVMCCCYNDDGTLLAVGCVDGSIKVYSSDTGAALYNLIDQETQDAHLPCTSLVFRPYVEGDKSLNLLLATYASGMVKLWHIATGDCLHTTHETRQTLTVAYNKDTSIYITAGSDEKINVYDDKTRKRIFTCQPSPSMNVMDGHRFRVFSLKFHPSKLEEFVSGGWDDTVQFWDVRSEHSIRKICGPHVCGDALDIDSYHNHIVTGSWRKDYNLQIWEYAKGNLIRTVPQDFNNSLLYCAQWLGKDHILVGGCDANMVRVIDRGTLQTTGRLVDLPRGVYCLDNNRRGAIPKFVAGSAKNLYFMEMKQT</sequence>
<evidence type="ECO:0000256" key="1">
    <source>
        <dbReference type="PROSITE-ProRule" id="PRU00221"/>
    </source>
</evidence>
<proteinExistence type="predicted"/>
<dbReference type="PROSITE" id="PS50082">
    <property type="entry name" value="WD_REPEATS_2"/>
    <property type="match status" value="1"/>
</dbReference>
<dbReference type="RefSeq" id="XP_022085878.1">
    <property type="nucleotide sequence ID" value="XM_022230186.1"/>
</dbReference>
<evidence type="ECO:0000256" key="2">
    <source>
        <dbReference type="SAM" id="MobiDB-lite"/>
    </source>
</evidence>
<accession>A0A8B7XYA4</accession>
<evidence type="ECO:0000313" key="4">
    <source>
        <dbReference type="RefSeq" id="XP_022085878.1"/>
    </source>
</evidence>
<keyword evidence="1" id="KW-0853">WD repeat</keyword>
<feature type="compositionally biased region" description="Low complexity" evidence="2">
    <location>
        <begin position="28"/>
        <end position="39"/>
    </location>
</feature>
<protein>
    <submittedName>
        <fullName evidence="4">Uncharacterized protein LOC110976693</fullName>
    </submittedName>
</protein>
<dbReference type="PANTHER" id="PTHR47822:SF2">
    <property type="entry name" value="F-BOX AND WD-40 DOMAIN PROTEIN 7"/>
    <property type="match status" value="1"/>
</dbReference>
<dbReference type="PROSITE" id="PS50294">
    <property type="entry name" value="WD_REPEATS_REGION"/>
    <property type="match status" value="1"/>
</dbReference>
<dbReference type="Pfam" id="PF00400">
    <property type="entry name" value="WD40"/>
    <property type="match status" value="2"/>
</dbReference>
<gene>
    <name evidence="4" type="primary">LOC110976693</name>
</gene>
<dbReference type="Gene3D" id="2.130.10.10">
    <property type="entry name" value="YVTN repeat-like/Quinoprotein amine dehydrogenase"/>
    <property type="match status" value="3"/>
</dbReference>
<dbReference type="KEGG" id="aplc:110976693"/>
<feature type="region of interest" description="Disordered" evidence="2">
    <location>
        <begin position="22"/>
        <end position="58"/>
    </location>
</feature>
<dbReference type="GeneID" id="110976693"/>
<dbReference type="InterPro" id="IPR036322">
    <property type="entry name" value="WD40_repeat_dom_sf"/>
</dbReference>
<feature type="repeat" description="WD" evidence="1">
    <location>
        <begin position="213"/>
        <end position="255"/>
    </location>
</feature>
<dbReference type="InterPro" id="IPR001680">
    <property type="entry name" value="WD40_rpt"/>
</dbReference>
<name>A0A8B7XYA4_ACAPL</name>
<dbReference type="OrthoDB" id="10251741at2759"/>
<dbReference type="Proteomes" id="UP000694845">
    <property type="component" value="Unplaced"/>
</dbReference>
<dbReference type="AlphaFoldDB" id="A0A8B7XYA4"/>
<dbReference type="SUPFAM" id="SSF50978">
    <property type="entry name" value="WD40 repeat-like"/>
    <property type="match status" value="1"/>
</dbReference>
<dbReference type="InterPro" id="IPR015943">
    <property type="entry name" value="WD40/YVTN_repeat-like_dom_sf"/>
</dbReference>
<organism evidence="3 4">
    <name type="scientific">Acanthaster planci</name>
    <name type="common">Crown-of-thorns starfish</name>
    <dbReference type="NCBI Taxonomy" id="133434"/>
    <lineage>
        <taxon>Eukaryota</taxon>
        <taxon>Metazoa</taxon>
        <taxon>Echinodermata</taxon>
        <taxon>Eleutherozoa</taxon>
        <taxon>Asterozoa</taxon>
        <taxon>Asteroidea</taxon>
        <taxon>Valvatacea</taxon>
        <taxon>Valvatida</taxon>
        <taxon>Acanthasteridae</taxon>
        <taxon>Acanthaster</taxon>
    </lineage>
</organism>
<dbReference type="OMA" id="KVKLWHV"/>
<evidence type="ECO:0000313" key="3">
    <source>
        <dbReference type="Proteomes" id="UP000694845"/>
    </source>
</evidence>
<reference evidence="4" key="1">
    <citation type="submission" date="2025-08" db="UniProtKB">
        <authorList>
            <consortium name="RefSeq"/>
        </authorList>
    </citation>
    <scope>IDENTIFICATION</scope>
</reference>
<dbReference type="SMART" id="SM00320">
    <property type="entry name" value="WD40"/>
    <property type="match status" value="5"/>
</dbReference>